<evidence type="ECO:0000256" key="5">
    <source>
        <dbReference type="SAM" id="Phobius"/>
    </source>
</evidence>
<dbReference type="Gene3D" id="2.60.40.10">
    <property type="entry name" value="Immunoglobulins"/>
    <property type="match status" value="2"/>
</dbReference>
<feature type="domain" description="Immunoglobulin" evidence="7">
    <location>
        <begin position="125"/>
        <end position="226"/>
    </location>
</feature>
<dbReference type="AlphaFoldDB" id="A0AAW1DXQ7"/>
<keyword evidence="2 5" id="KW-0812">Transmembrane</keyword>
<evidence type="ECO:0000256" key="1">
    <source>
        <dbReference type="ARBA" id="ARBA00004370"/>
    </source>
</evidence>
<feature type="compositionally biased region" description="Polar residues" evidence="4">
    <location>
        <begin position="337"/>
        <end position="348"/>
    </location>
</feature>
<feature type="region of interest" description="Disordered" evidence="4">
    <location>
        <begin position="232"/>
        <end position="256"/>
    </location>
</feature>
<protein>
    <recommendedName>
        <fullName evidence="7">Immunoglobulin domain-containing protein</fullName>
    </recommendedName>
</protein>
<dbReference type="GO" id="GO:0005886">
    <property type="term" value="C:plasma membrane"/>
    <property type="evidence" value="ECO:0007669"/>
    <property type="project" value="TreeGrafter"/>
</dbReference>
<comment type="caution">
    <text evidence="8">The sequence shown here is derived from an EMBL/GenBank/DDBJ whole genome shotgun (WGS) entry which is preliminary data.</text>
</comment>
<dbReference type="Proteomes" id="UP001488805">
    <property type="component" value="Unassembled WGS sequence"/>
</dbReference>
<evidence type="ECO:0000313" key="10">
    <source>
        <dbReference type="Proteomes" id="UP001488805"/>
    </source>
</evidence>
<evidence type="ECO:0000313" key="8">
    <source>
        <dbReference type="EMBL" id="KAK9514720.1"/>
    </source>
</evidence>
<feature type="compositionally biased region" description="Polar residues" evidence="4">
    <location>
        <begin position="232"/>
        <end position="254"/>
    </location>
</feature>
<keyword evidence="10" id="KW-1185">Reference proteome</keyword>
<proteinExistence type="predicted"/>
<feature type="signal peptide" evidence="6">
    <location>
        <begin position="1"/>
        <end position="21"/>
    </location>
</feature>
<reference evidence="8 10" key="1">
    <citation type="journal article" date="2024" name="Genome Biol. Evol.">
        <title>Chromosome-level genome assembly of the viviparous eelpout Zoarces viviparus.</title>
        <authorList>
            <person name="Fuhrmann N."/>
            <person name="Brasseur M.V."/>
            <person name="Bakowski C.E."/>
            <person name="Podsiadlowski L."/>
            <person name="Prost S."/>
            <person name="Krehenwinkel H."/>
            <person name="Mayer C."/>
        </authorList>
    </citation>
    <scope>NUCLEOTIDE SEQUENCE [LARGE SCALE GENOMIC DNA]</scope>
    <source>
        <strain evidence="8">NO-MEL_2022_Ind0_liver</strain>
    </source>
</reference>
<feature type="transmembrane region" description="Helical" evidence="5">
    <location>
        <begin position="262"/>
        <end position="285"/>
    </location>
</feature>
<evidence type="ECO:0000313" key="9">
    <source>
        <dbReference type="EMBL" id="KAK9514722.1"/>
    </source>
</evidence>
<organism evidence="8 10">
    <name type="scientific">Zoarces viviparus</name>
    <name type="common">Viviparous eelpout</name>
    <name type="synonym">Blennius viviparus</name>
    <dbReference type="NCBI Taxonomy" id="48416"/>
    <lineage>
        <taxon>Eukaryota</taxon>
        <taxon>Metazoa</taxon>
        <taxon>Chordata</taxon>
        <taxon>Craniata</taxon>
        <taxon>Vertebrata</taxon>
        <taxon>Euteleostomi</taxon>
        <taxon>Actinopterygii</taxon>
        <taxon>Neopterygii</taxon>
        <taxon>Teleostei</taxon>
        <taxon>Neoteleostei</taxon>
        <taxon>Acanthomorphata</taxon>
        <taxon>Eupercaria</taxon>
        <taxon>Perciformes</taxon>
        <taxon>Cottioidei</taxon>
        <taxon>Zoarcales</taxon>
        <taxon>Zoarcidae</taxon>
        <taxon>Zoarcinae</taxon>
        <taxon>Zoarces</taxon>
    </lineage>
</organism>
<evidence type="ECO:0000259" key="7">
    <source>
        <dbReference type="SMART" id="SM00409"/>
    </source>
</evidence>
<evidence type="ECO:0000256" key="4">
    <source>
        <dbReference type="SAM" id="MobiDB-lite"/>
    </source>
</evidence>
<dbReference type="InterPro" id="IPR003599">
    <property type="entry name" value="Ig_sub"/>
</dbReference>
<dbReference type="GO" id="GO:0004888">
    <property type="term" value="F:transmembrane signaling receptor activity"/>
    <property type="evidence" value="ECO:0007669"/>
    <property type="project" value="TreeGrafter"/>
</dbReference>
<dbReference type="EMBL" id="JBCEZU010000586">
    <property type="protein sequence ID" value="KAK9514720.1"/>
    <property type="molecule type" value="Genomic_DNA"/>
</dbReference>
<dbReference type="Pfam" id="PF07686">
    <property type="entry name" value="V-set"/>
    <property type="match status" value="1"/>
</dbReference>
<dbReference type="InterPro" id="IPR013783">
    <property type="entry name" value="Ig-like_fold"/>
</dbReference>
<keyword evidence="6" id="KW-0732">Signal</keyword>
<keyword evidence="5" id="KW-1133">Transmembrane helix</keyword>
<gene>
    <name evidence="8" type="ORF">VZT92_025413</name>
    <name evidence="9" type="ORF">VZT92_025414</name>
</gene>
<name>A0AAW1DXQ7_ZOAVI</name>
<comment type="subcellular location">
    <subcellularLocation>
        <location evidence="1">Membrane</location>
    </subcellularLocation>
</comment>
<evidence type="ECO:0000256" key="2">
    <source>
        <dbReference type="ARBA" id="ARBA00022692"/>
    </source>
</evidence>
<feature type="chain" id="PRO_5044717702" description="Immunoglobulin domain-containing protein" evidence="6">
    <location>
        <begin position="22"/>
        <end position="348"/>
    </location>
</feature>
<dbReference type="EMBL" id="JBCEZU010000586">
    <property type="protein sequence ID" value="KAK9514722.1"/>
    <property type="molecule type" value="Genomic_DNA"/>
</dbReference>
<dbReference type="InterPro" id="IPR036179">
    <property type="entry name" value="Ig-like_dom_sf"/>
</dbReference>
<dbReference type="SUPFAM" id="SSF48726">
    <property type="entry name" value="Immunoglobulin"/>
    <property type="match status" value="2"/>
</dbReference>
<dbReference type="InterPro" id="IPR050671">
    <property type="entry name" value="CD300_family_receptors"/>
</dbReference>
<dbReference type="PANTHER" id="PTHR11860">
    <property type="entry name" value="POLYMERIC-IMMUNOGLOBULIN RECEPTOR"/>
    <property type="match status" value="1"/>
</dbReference>
<dbReference type="InterPro" id="IPR013106">
    <property type="entry name" value="Ig_V-set"/>
</dbReference>
<evidence type="ECO:0000256" key="3">
    <source>
        <dbReference type="ARBA" id="ARBA00023136"/>
    </source>
</evidence>
<sequence length="348" mass="38034">MKVRHTLICFFFLSLQDGNNGLVKAQIYARTEGGDVTVQCSSSPSGSRIILCKEPCKQENNIIETTDDRAHEGRFSIERRNRDVSVTITQLTKSDSGLYQCGSGSSYRPFEIIVVDALLDDSSEETTFYPRSGGNILVGCYFSTTETRKYFCKGRCKENDILVETAAYGAQRGRYSIRYVNGYSSGGFVYVGITQLTSSDSGRYRCGLDKPFSPDSYYSGFNIVVTDAPTTSNPNQAMTSSVPSASTATGSSRPATRAPTGVWLYAVIVVVVVVIVSGLVLMIFCSWRNIKPDGLNTSRTSGGTNTEIALYENCGPVSTCEDSTYQSLHPASRDQDQTYSTLTHTQHA</sequence>
<dbReference type="SMART" id="SM00409">
    <property type="entry name" value="IG"/>
    <property type="match status" value="2"/>
</dbReference>
<feature type="domain" description="Immunoglobulin" evidence="7">
    <location>
        <begin position="25"/>
        <end position="115"/>
    </location>
</feature>
<evidence type="ECO:0000256" key="6">
    <source>
        <dbReference type="SAM" id="SignalP"/>
    </source>
</evidence>
<accession>A0AAW1DXQ7</accession>
<feature type="region of interest" description="Disordered" evidence="4">
    <location>
        <begin position="328"/>
        <end position="348"/>
    </location>
</feature>
<dbReference type="PANTHER" id="PTHR11860:SF87">
    <property type="entry name" value="CMRF35-LIKE MOLECULE 8"/>
    <property type="match status" value="1"/>
</dbReference>
<keyword evidence="3 5" id="KW-0472">Membrane</keyword>